<dbReference type="AlphaFoldDB" id="A0A3B1DHP0"/>
<proteinExistence type="predicted"/>
<evidence type="ECO:0000313" key="2">
    <source>
        <dbReference type="EMBL" id="VAX35584.1"/>
    </source>
</evidence>
<reference evidence="2" key="1">
    <citation type="submission" date="2018-06" db="EMBL/GenBank/DDBJ databases">
        <authorList>
            <person name="Zhirakovskaya E."/>
        </authorList>
    </citation>
    <scope>NUCLEOTIDE SEQUENCE</scope>
</reference>
<gene>
    <name evidence="2" type="ORF">MNBD_UNCLBAC01-674</name>
</gene>
<accession>A0A3B1DHP0</accession>
<feature type="transmembrane region" description="Helical" evidence="1">
    <location>
        <begin position="6"/>
        <end position="25"/>
    </location>
</feature>
<keyword evidence="1" id="KW-0472">Membrane</keyword>
<evidence type="ECO:0000256" key="1">
    <source>
        <dbReference type="SAM" id="Phobius"/>
    </source>
</evidence>
<protein>
    <submittedName>
        <fullName evidence="2">Uncharacterized protein</fullName>
    </submittedName>
</protein>
<organism evidence="2">
    <name type="scientific">hydrothermal vent metagenome</name>
    <dbReference type="NCBI Taxonomy" id="652676"/>
    <lineage>
        <taxon>unclassified sequences</taxon>
        <taxon>metagenomes</taxon>
        <taxon>ecological metagenomes</taxon>
    </lineage>
</organism>
<keyword evidence="1" id="KW-0812">Transmembrane</keyword>
<name>A0A3B1DHP0_9ZZZZ</name>
<sequence length="224" mass="26325">MKFLKYIFIVIFLFVIGLVGYKYFFQYKRENEILKQIVLRLEAESRIAEVLVTDVKRNEDEQKTYTTIKFLEYDSSGNPLVPQYFTFSGNIIQFQSLVVRFDDVYIRQGDQLKGKSVYLFWKVFMLDGENTQEFKLVKKGEIPQKYKLTNQDSFFEENFWKDFWTYALDPKKAKKVGIKNAQIEAPGTMFIPGILYTLKIEHDGGIRIDSQSLSPILRGERILG</sequence>
<keyword evidence="1" id="KW-1133">Transmembrane helix</keyword>
<dbReference type="EMBL" id="UOGJ01000065">
    <property type="protein sequence ID" value="VAX35584.1"/>
    <property type="molecule type" value="Genomic_DNA"/>
</dbReference>